<dbReference type="RefSeq" id="XP_041194097.1">
    <property type="nucleotide sequence ID" value="XM_041329322.1"/>
</dbReference>
<sequence length="148" mass="16623">MSFTKNGVYTVRNIGKDLMLDLKDDSTVEGNSIQGYTKNGTEAQMWMIKKQTEPKNSDNTFTIQTYNKGYNGNGFFTTVKEGVNEPVVYDRSAFLVELVQGVNETYRISFTLGNPDLVLSLPDDDNLVKLANFNSADAYQQWVLTPVN</sequence>
<comment type="caution">
    <text evidence="2">The sequence shown here is derived from an EMBL/GenBank/DDBJ whole genome shotgun (WGS) entry which is preliminary data.</text>
</comment>
<feature type="domain" description="Ricin B lectin" evidence="1">
    <location>
        <begin position="5"/>
        <end position="69"/>
    </location>
</feature>
<dbReference type="AlphaFoldDB" id="A0A9P7DQS2"/>
<dbReference type="SUPFAM" id="SSF50370">
    <property type="entry name" value="Ricin B-like lectins"/>
    <property type="match status" value="1"/>
</dbReference>
<name>A0A9P7DQS2_9AGAM</name>
<protein>
    <recommendedName>
        <fullName evidence="1">Ricin B lectin domain-containing protein</fullName>
    </recommendedName>
</protein>
<dbReference type="OrthoDB" id="6770063at2759"/>
<dbReference type="EMBL" id="JABBWG010000012">
    <property type="protein sequence ID" value="KAG1818037.1"/>
    <property type="molecule type" value="Genomic_DNA"/>
</dbReference>
<dbReference type="EMBL" id="JABBWG010000109">
    <property type="protein sequence ID" value="KAG1800648.1"/>
    <property type="molecule type" value="Genomic_DNA"/>
</dbReference>
<dbReference type="GeneID" id="64623339"/>
<evidence type="ECO:0000313" key="2">
    <source>
        <dbReference type="EMBL" id="KAG1800648.1"/>
    </source>
</evidence>
<gene>
    <name evidence="3" type="ORF">BJ212DRAFT_121727</name>
    <name evidence="2" type="ORF">BJ212DRAFT_1496522</name>
</gene>
<proteinExistence type="predicted"/>
<evidence type="ECO:0000259" key="1">
    <source>
        <dbReference type="Pfam" id="PF14200"/>
    </source>
</evidence>
<keyword evidence="4" id="KW-1185">Reference proteome</keyword>
<dbReference type="InterPro" id="IPR035992">
    <property type="entry name" value="Ricin_B-like_lectins"/>
</dbReference>
<dbReference type="Proteomes" id="UP000807769">
    <property type="component" value="Unassembled WGS sequence"/>
</dbReference>
<organism evidence="2 4">
    <name type="scientific">Suillus subaureus</name>
    <dbReference type="NCBI Taxonomy" id="48587"/>
    <lineage>
        <taxon>Eukaryota</taxon>
        <taxon>Fungi</taxon>
        <taxon>Dikarya</taxon>
        <taxon>Basidiomycota</taxon>
        <taxon>Agaricomycotina</taxon>
        <taxon>Agaricomycetes</taxon>
        <taxon>Agaricomycetidae</taxon>
        <taxon>Boletales</taxon>
        <taxon>Suillineae</taxon>
        <taxon>Suillaceae</taxon>
        <taxon>Suillus</taxon>
    </lineage>
</organism>
<reference evidence="2" key="1">
    <citation type="journal article" date="2020" name="New Phytol.">
        <title>Comparative genomics reveals dynamic genome evolution in host specialist ectomycorrhizal fungi.</title>
        <authorList>
            <person name="Lofgren L.A."/>
            <person name="Nguyen N.H."/>
            <person name="Vilgalys R."/>
            <person name="Ruytinx J."/>
            <person name="Liao H.L."/>
            <person name="Branco S."/>
            <person name="Kuo A."/>
            <person name="LaButti K."/>
            <person name="Lipzen A."/>
            <person name="Andreopoulos W."/>
            <person name="Pangilinan J."/>
            <person name="Riley R."/>
            <person name="Hundley H."/>
            <person name="Na H."/>
            <person name="Barry K."/>
            <person name="Grigoriev I.V."/>
            <person name="Stajich J.E."/>
            <person name="Kennedy P.G."/>
        </authorList>
    </citation>
    <scope>NUCLEOTIDE SEQUENCE</scope>
    <source>
        <strain evidence="2">MN1</strain>
    </source>
</reference>
<dbReference type="Gene3D" id="2.80.10.50">
    <property type="match status" value="1"/>
</dbReference>
<evidence type="ECO:0000313" key="3">
    <source>
        <dbReference type="EMBL" id="KAG1818037.1"/>
    </source>
</evidence>
<dbReference type="Pfam" id="PF14200">
    <property type="entry name" value="RicinB_lectin_2"/>
    <property type="match status" value="1"/>
</dbReference>
<evidence type="ECO:0000313" key="4">
    <source>
        <dbReference type="Proteomes" id="UP000807769"/>
    </source>
</evidence>
<accession>A0A9P7DQS2</accession>
<dbReference type="InterPro" id="IPR000772">
    <property type="entry name" value="Ricin_B_lectin"/>
</dbReference>